<name>A0AB35W5T3_9ENTR</name>
<reference evidence="1" key="1">
    <citation type="journal article" date="2023" name="Nat. Commun.">
        <title>Genomic dissection of endemic carbapenem resistance reveals metallo-beta-lactamase dissemination through clonal, plasmid and integron transfer.</title>
        <authorList>
            <person name="Macesic N."/>
            <person name="Hawkey J."/>
            <person name="Vezina B."/>
            <person name="Wisniewski J.A."/>
            <person name="Cottingham H."/>
            <person name="Blakeway L.V."/>
            <person name="Harshegyi T."/>
            <person name="Pragastis K."/>
            <person name="Badoordeen G.Z."/>
            <person name="Dennison A."/>
            <person name="Spelman D.W."/>
            <person name="Jenney A.W.J."/>
            <person name="Peleg A.Y."/>
        </authorList>
    </citation>
    <scope>NUCLEOTIDE SEQUENCE</scope>
    <source>
        <strain evidence="1">CPO078</strain>
    </source>
</reference>
<accession>A0AB35W5T3</accession>
<gene>
    <name evidence="1" type="ORF">QAB24_003130</name>
</gene>
<comment type="caution">
    <text evidence="1">The sequence shown here is derived from an EMBL/GenBank/DDBJ whole genome shotgun (WGS) entry which is preliminary data.</text>
</comment>
<proteinExistence type="predicted"/>
<dbReference type="AlphaFoldDB" id="A0AB35W5T3"/>
<evidence type="ECO:0000313" key="1">
    <source>
        <dbReference type="EMBL" id="MEC6049517.1"/>
    </source>
</evidence>
<evidence type="ECO:0000313" key="2">
    <source>
        <dbReference type="Proteomes" id="UP001175817"/>
    </source>
</evidence>
<sequence>MSHNAVDGRPVSPIVPLAFGGSVVDSHSSVLYFNLPYEAKTPAIAGRSFVKS</sequence>
<organism evidence="1 2">
    <name type="scientific">Klebsiella michiganensis</name>
    <dbReference type="NCBI Taxonomy" id="1134687"/>
    <lineage>
        <taxon>Bacteria</taxon>
        <taxon>Pseudomonadati</taxon>
        <taxon>Pseudomonadota</taxon>
        <taxon>Gammaproteobacteria</taxon>
        <taxon>Enterobacterales</taxon>
        <taxon>Enterobacteriaceae</taxon>
        <taxon>Klebsiella/Raoultella group</taxon>
        <taxon>Klebsiella</taxon>
    </lineage>
</organism>
<dbReference type="RefSeq" id="WP_224394992.1">
    <property type="nucleotide sequence ID" value="NZ_CP089407.1"/>
</dbReference>
<reference evidence="1" key="2">
    <citation type="submission" date="2024-01" db="EMBL/GenBank/DDBJ databases">
        <authorList>
            <person name="Macesic N."/>
        </authorList>
    </citation>
    <scope>NUCLEOTIDE SEQUENCE</scope>
    <source>
        <strain evidence="1">CPO078</strain>
    </source>
</reference>
<dbReference type="Proteomes" id="UP001175817">
    <property type="component" value="Unassembled WGS sequence"/>
</dbReference>
<protein>
    <submittedName>
        <fullName evidence="1">Uncharacterized protein</fullName>
    </submittedName>
</protein>
<dbReference type="EMBL" id="JARTTH020000001">
    <property type="protein sequence ID" value="MEC6049517.1"/>
    <property type="molecule type" value="Genomic_DNA"/>
</dbReference>